<evidence type="ECO:0000313" key="1">
    <source>
        <dbReference type="EMBL" id="PSW14774.1"/>
    </source>
</evidence>
<dbReference type="InterPro" id="IPR058979">
    <property type="entry name" value="LysC-like"/>
</dbReference>
<sequence length="68" mass="7965">MVTQYKVTLIKPPAAYLLPCTQPYQSPPLTWGEAVRRDPVWLMYFSLCASRIENLRRCYDNPQTCIQE</sequence>
<comment type="caution">
    <text evidence="1">The sequence shown here is derived from an EMBL/GenBank/DDBJ whole genome shotgun (WGS) entry which is preliminary data.</text>
</comment>
<name>A0A2T3NIE5_9GAMM</name>
<protein>
    <submittedName>
        <fullName evidence="1">Uncharacterized protein</fullName>
    </submittedName>
</protein>
<organism evidence="1 2">
    <name type="scientific">Photobacterium sanctipauli</name>
    <dbReference type="NCBI Taxonomy" id="1342794"/>
    <lineage>
        <taxon>Bacteria</taxon>
        <taxon>Pseudomonadati</taxon>
        <taxon>Pseudomonadota</taxon>
        <taxon>Gammaproteobacteria</taxon>
        <taxon>Vibrionales</taxon>
        <taxon>Vibrionaceae</taxon>
        <taxon>Photobacterium</taxon>
    </lineage>
</organism>
<accession>A0A2T3NIE5</accession>
<gene>
    <name evidence="1" type="ORF">C9I98_21550</name>
</gene>
<reference evidence="1 2" key="1">
    <citation type="submission" date="2018-01" db="EMBL/GenBank/DDBJ databases">
        <title>Whole genome sequencing of Histamine producing bacteria.</title>
        <authorList>
            <person name="Butler K."/>
        </authorList>
    </citation>
    <scope>NUCLEOTIDE SEQUENCE [LARGE SCALE GENOMIC DNA]</scope>
    <source>
        <strain evidence="1 2">DSM 100436</strain>
    </source>
</reference>
<proteinExistence type="predicted"/>
<dbReference type="Pfam" id="PF23793">
    <property type="entry name" value="LysC"/>
    <property type="match status" value="1"/>
</dbReference>
<dbReference type="Proteomes" id="UP000241771">
    <property type="component" value="Unassembled WGS sequence"/>
</dbReference>
<dbReference type="AlphaFoldDB" id="A0A2T3NIE5"/>
<keyword evidence="2" id="KW-1185">Reference proteome</keyword>
<evidence type="ECO:0000313" key="2">
    <source>
        <dbReference type="Proteomes" id="UP000241771"/>
    </source>
</evidence>
<dbReference type="EMBL" id="PYMA01000018">
    <property type="protein sequence ID" value="PSW14774.1"/>
    <property type="molecule type" value="Genomic_DNA"/>
</dbReference>